<dbReference type="VEuPathDB" id="TriTrypDB:TM35_000073870"/>
<feature type="compositionally biased region" description="Basic and acidic residues" evidence="2">
    <location>
        <begin position="46"/>
        <end position="59"/>
    </location>
</feature>
<feature type="region of interest" description="Disordered" evidence="2">
    <location>
        <begin position="425"/>
        <end position="445"/>
    </location>
</feature>
<dbReference type="InterPro" id="IPR036020">
    <property type="entry name" value="WW_dom_sf"/>
</dbReference>
<feature type="compositionally biased region" description="Acidic residues" evidence="2">
    <location>
        <begin position="682"/>
        <end position="695"/>
    </location>
</feature>
<dbReference type="AlphaFoldDB" id="A0A1X0P2P7"/>
<feature type="domain" description="WW" evidence="3">
    <location>
        <begin position="510"/>
        <end position="543"/>
    </location>
</feature>
<dbReference type="Gene3D" id="2.20.70.10">
    <property type="match status" value="1"/>
</dbReference>
<feature type="compositionally biased region" description="Pro residues" evidence="2">
    <location>
        <begin position="433"/>
        <end position="444"/>
    </location>
</feature>
<keyword evidence="1" id="KW-0175">Coiled coil</keyword>
<dbReference type="SMART" id="SM00456">
    <property type="entry name" value="WW"/>
    <property type="match status" value="1"/>
</dbReference>
<dbReference type="PROSITE" id="PS50020">
    <property type="entry name" value="WW_DOMAIN_2"/>
    <property type="match status" value="1"/>
</dbReference>
<dbReference type="GeneID" id="39983613"/>
<dbReference type="EMBL" id="NBCO01000007">
    <property type="protein sequence ID" value="ORC90963.1"/>
    <property type="molecule type" value="Genomic_DNA"/>
</dbReference>
<feature type="compositionally biased region" description="Low complexity" evidence="2">
    <location>
        <begin position="832"/>
        <end position="869"/>
    </location>
</feature>
<feature type="compositionally biased region" description="Basic and acidic residues" evidence="2">
    <location>
        <begin position="301"/>
        <end position="321"/>
    </location>
</feature>
<dbReference type="PANTHER" id="PTHR23353:SF23">
    <property type="entry name" value="PROTEIN HAIRLESS"/>
    <property type="match status" value="1"/>
</dbReference>
<feature type="region of interest" description="Disordered" evidence="2">
    <location>
        <begin position="37"/>
        <end position="59"/>
    </location>
</feature>
<feature type="compositionally biased region" description="Acidic residues" evidence="2">
    <location>
        <begin position="738"/>
        <end position="751"/>
    </location>
</feature>
<feature type="region of interest" description="Disordered" evidence="2">
    <location>
        <begin position="215"/>
        <end position="256"/>
    </location>
</feature>
<feature type="coiled-coil region" evidence="1">
    <location>
        <begin position="916"/>
        <end position="943"/>
    </location>
</feature>
<name>A0A1X0P2P7_9TRYP</name>
<evidence type="ECO:0000259" key="3">
    <source>
        <dbReference type="PROSITE" id="PS50020"/>
    </source>
</evidence>
<gene>
    <name evidence="4" type="ORF">TM35_000073870</name>
</gene>
<sequence length="946" mass="103380">MSLDGVVASLPYHHWCVNVALLSFRGEAWALTCGKGGNCSEGSAESVDKKEKAEEVKNGGKEENGIELHICDDEFKNHANKIEKLNSMPEFYDVVQKCNDNTTLIKNIKNVEFVMETPTLPSINAVIEDDEMSVNNKTPVRYKLHEPLDPLMKDVLTPAVSAVVEECLNAIVLVYGATQEMKQLGVVGTPEECGLLPYGICMVMNRCAERRERHYSSTSWSLAPPTAPEISTGTKSTDGNNNSSNNNNSSSGSSSCGSHRFVRAEASFIAFDALNIVDLIDLNNQSVELALRPGGDSTQSTRDDHQDVDSKEEPPQDEKKKTTTTSVISDAYVCHARTLPAEHASHALEALDIGLDNFTRAAEIGLLQSQAGTSLLYSLTLFTDDCHSATFHLMCFAEDAVLQNWLVSSALTFSQTVPDVDELNSTNMQNVSLPPPPPKPPQPPTLHHKAAALLVPLLSCGNIFASVLICAYNSITAIRRLTRDLSFALAGSHMITAPYVTPLISRRSQQPLPEGWEESFTYDGRRYYIEKSTKQATWENPRIDKKEELVNGVTLNNEKNGIQQSNILNSVRDQEPARVQMSSEDELYLEEGLRRACRGTSRLGETSHVDPPYTIVVIDVQEEKHVLLGPAASKKKSAEITAPVPVTTPEMLLYQPPLVPISIAAVNRKTKQKFRSDSPISPDDEDDDDEYEDNDNNNGCDDLKEDGDGLKNGNVNEVDYFSSQPAVYDVADLTGFNEGDDDDEEEEDFDLEEGKAIPCNTENTTTDTVRFYANVMNGENKMGSSITSVCGGNVSSTSTTSGDSSDSDSSNNNNSNSNGSNSGGDDDQGKQTTNTNNNTTTTTNTATNTTTCVNNTNTNNSNNNTNNSTTATTATAAVVAAATPQVSVSLELQELESLTDEFTRFYRESCETKRKLQQVELELGREREENAKLREQLAALKGTIQE</sequence>
<dbReference type="OrthoDB" id="3045089at2759"/>
<feature type="region of interest" description="Disordered" evidence="2">
    <location>
        <begin position="670"/>
        <end position="712"/>
    </location>
</feature>
<dbReference type="InterPro" id="IPR001202">
    <property type="entry name" value="WW_dom"/>
</dbReference>
<evidence type="ECO:0000313" key="4">
    <source>
        <dbReference type="EMBL" id="ORC90963.1"/>
    </source>
</evidence>
<feature type="compositionally biased region" description="Polar residues" evidence="2">
    <location>
        <begin position="229"/>
        <end position="238"/>
    </location>
</feature>
<dbReference type="CDD" id="cd00201">
    <property type="entry name" value="WW"/>
    <property type="match status" value="1"/>
</dbReference>
<dbReference type="SUPFAM" id="SSF51045">
    <property type="entry name" value="WW domain"/>
    <property type="match status" value="1"/>
</dbReference>
<feature type="region of interest" description="Disordered" evidence="2">
    <location>
        <begin position="733"/>
        <end position="752"/>
    </location>
</feature>
<accession>A0A1X0P2P7</accession>
<keyword evidence="5" id="KW-1185">Reference proteome</keyword>
<organism evidence="4 5">
    <name type="scientific">Trypanosoma theileri</name>
    <dbReference type="NCBI Taxonomy" id="67003"/>
    <lineage>
        <taxon>Eukaryota</taxon>
        <taxon>Discoba</taxon>
        <taxon>Euglenozoa</taxon>
        <taxon>Kinetoplastea</taxon>
        <taxon>Metakinetoplastina</taxon>
        <taxon>Trypanosomatida</taxon>
        <taxon>Trypanosomatidae</taxon>
        <taxon>Trypanosoma</taxon>
    </lineage>
</organism>
<feature type="region of interest" description="Disordered" evidence="2">
    <location>
        <begin position="291"/>
        <end position="324"/>
    </location>
</feature>
<evidence type="ECO:0000313" key="5">
    <source>
        <dbReference type="Proteomes" id="UP000192257"/>
    </source>
</evidence>
<dbReference type="Proteomes" id="UP000192257">
    <property type="component" value="Unassembled WGS sequence"/>
</dbReference>
<proteinExistence type="predicted"/>
<dbReference type="InterPro" id="IPR053019">
    <property type="entry name" value="GATA_zinc_finger"/>
</dbReference>
<feature type="compositionally biased region" description="Low complexity" evidence="2">
    <location>
        <begin position="791"/>
        <end position="820"/>
    </location>
</feature>
<dbReference type="PANTHER" id="PTHR23353">
    <property type="entry name" value="RAB-GAP/TBC-RELATED"/>
    <property type="match status" value="1"/>
</dbReference>
<feature type="region of interest" description="Disordered" evidence="2">
    <location>
        <begin position="791"/>
        <end position="869"/>
    </location>
</feature>
<feature type="compositionally biased region" description="Low complexity" evidence="2">
    <location>
        <begin position="239"/>
        <end position="256"/>
    </location>
</feature>
<dbReference type="STRING" id="67003.A0A1X0P2P7"/>
<dbReference type="Pfam" id="PF00397">
    <property type="entry name" value="WW"/>
    <property type="match status" value="1"/>
</dbReference>
<comment type="caution">
    <text evidence="4">The sequence shown here is derived from an EMBL/GenBank/DDBJ whole genome shotgun (WGS) entry which is preliminary data.</text>
</comment>
<evidence type="ECO:0000256" key="2">
    <source>
        <dbReference type="SAM" id="MobiDB-lite"/>
    </source>
</evidence>
<dbReference type="RefSeq" id="XP_028885029.1">
    <property type="nucleotide sequence ID" value="XM_029023833.1"/>
</dbReference>
<evidence type="ECO:0000256" key="1">
    <source>
        <dbReference type="SAM" id="Coils"/>
    </source>
</evidence>
<reference evidence="4 5" key="1">
    <citation type="submission" date="2017-03" db="EMBL/GenBank/DDBJ databases">
        <title>An alternative strategy for trypanosome survival in the mammalian bloodstream revealed through genome and transcriptome analysis of the ubiquitous bovine parasite Trypanosoma (Megatrypanum) theileri.</title>
        <authorList>
            <person name="Kelly S."/>
            <person name="Ivens A."/>
            <person name="Mott A."/>
            <person name="O'Neill E."/>
            <person name="Emms D."/>
            <person name="Macleod O."/>
            <person name="Voorheis P."/>
            <person name="Matthews J."/>
            <person name="Matthews K."/>
            <person name="Carrington M."/>
        </authorList>
    </citation>
    <scope>NUCLEOTIDE SEQUENCE [LARGE SCALE GENOMIC DNA]</scope>
    <source>
        <strain evidence="4">Edinburgh</strain>
    </source>
</reference>
<protein>
    <recommendedName>
        <fullName evidence="3">WW domain-containing protein</fullName>
    </recommendedName>
</protein>